<accession>A0ABN8CAR4</accession>
<name>A0ABN8CAR4_9STRA</name>
<organism evidence="1 2">
    <name type="scientific">Peronospora farinosa</name>
    <dbReference type="NCBI Taxonomy" id="134698"/>
    <lineage>
        <taxon>Eukaryota</taxon>
        <taxon>Sar</taxon>
        <taxon>Stramenopiles</taxon>
        <taxon>Oomycota</taxon>
        <taxon>Peronosporomycetes</taxon>
        <taxon>Peronosporales</taxon>
        <taxon>Peronosporaceae</taxon>
        <taxon>Peronospora</taxon>
    </lineage>
</organism>
<evidence type="ECO:0000313" key="2">
    <source>
        <dbReference type="Proteomes" id="UP001157938"/>
    </source>
</evidence>
<sequence length="102" mass="11607">MASDCWTTPGTNLEEYYYGMLEMLGLVRQQGHVTVDSGSNNKTLFEAFEAKADVTFVFDQMMHRCMGHVINVVARDGLKVFGHVEEDEEDVEETCIMRLQPL</sequence>
<evidence type="ECO:0000313" key="1">
    <source>
        <dbReference type="EMBL" id="CAH0489508.1"/>
    </source>
</evidence>
<dbReference type="EMBL" id="CAKLBC010001101">
    <property type="protein sequence ID" value="CAH0489508.1"/>
    <property type="molecule type" value="Genomic_DNA"/>
</dbReference>
<protein>
    <submittedName>
        <fullName evidence="1">Uncharacterized protein</fullName>
    </submittedName>
</protein>
<keyword evidence="2" id="KW-1185">Reference proteome</keyword>
<gene>
    <name evidence="1" type="ORF">PFR001_LOCUS4913</name>
</gene>
<reference evidence="1 2" key="1">
    <citation type="submission" date="2021-11" db="EMBL/GenBank/DDBJ databases">
        <authorList>
            <person name="Islam A."/>
            <person name="Islam S."/>
            <person name="Flora M.S."/>
            <person name="Rahman M."/>
            <person name="Ziaur R.M."/>
            <person name="Epstein J.H."/>
            <person name="Hassan M."/>
            <person name="Klassen M."/>
            <person name="Woodard K."/>
            <person name="Webb A."/>
            <person name="Webby R.J."/>
            <person name="El Zowalaty M.E."/>
        </authorList>
    </citation>
    <scope>NUCLEOTIDE SEQUENCE [LARGE SCALE GENOMIC DNA]</scope>
    <source>
        <strain evidence="1">Pf1</strain>
    </source>
</reference>
<proteinExistence type="predicted"/>
<comment type="caution">
    <text evidence="1">The sequence shown here is derived from an EMBL/GenBank/DDBJ whole genome shotgun (WGS) entry which is preliminary data.</text>
</comment>
<dbReference type="Proteomes" id="UP001157938">
    <property type="component" value="Unassembled WGS sequence"/>
</dbReference>